<dbReference type="AlphaFoldDB" id="A0A914WNX2"/>
<sequence length="316" mass="35512">MDCVKIGKTAAQTTMGQVADSKTYQASIKVNGYNMLLKFDTSAAATVISEADWDLMGKPPLLTTRLPQKDFSGNRLKLKGQATVNVEYKGKRAKLPMIIGSQHYSVIRRKWIRQLEMCNCSLNIAKTTLTPRKKPSEDRGSQPVHAFLEELSSMFKEGLGHCVRAKAHLELKPNVYPRLIKTRKKMKLHVDKYERAKEKDKLTIGTNVLARLYLNRHKWVSGRIVGRKGKVLWLVKDDGTVDSDRPRSTNDADDVTAHPTDMLYTLPPDSPTRPPPESPSRAPPRAPKPSPSATTEGPPPLRRSTRESRPPLRYKP</sequence>
<dbReference type="Proteomes" id="UP000887566">
    <property type="component" value="Unplaced"/>
</dbReference>
<proteinExistence type="predicted"/>
<evidence type="ECO:0000256" key="1">
    <source>
        <dbReference type="SAM" id="MobiDB-lite"/>
    </source>
</evidence>
<dbReference type="WBParaSite" id="PSAMB.scaffold472size50076.g6032.t2">
    <property type="protein sequence ID" value="PSAMB.scaffold472size50076.g6032.t2"/>
    <property type="gene ID" value="PSAMB.scaffold472size50076.g6032"/>
</dbReference>
<protein>
    <submittedName>
        <fullName evidence="3">Uncharacterized protein</fullName>
    </submittedName>
</protein>
<organism evidence="2 3">
    <name type="scientific">Plectus sambesii</name>
    <dbReference type="NCBI Taxonomy" id="2011161"/>
    <lineage>
        <taxon>Eukaryota</taxon>
        <taxon>Metazoa</taxon>
        <taxon>Ecdysozoa</taxon>
        <taxon>Nematoda</taxon>
        <taxon>Chromadorea</taxon>
        <taxon>Plectida</taxon>
        <taxon>Plectina</taxon>
        <taxon>Plectoidea</taxon>
        <taxon>Plectidae</taxon>
        <taxon>Plectus</taxon>
    </lineage>
</organism>
<feature type="region of interest" description="Disordered" evidence="1">
    <location>
        <begin position="239"/>
        <end position="316"/>
    </location>
</feature>
<dbReference type="PANTHER" id="PTHR36943">
    <property type="entry name" value="CCHC-TYPE DOMAIN-CONTAINING PROTEIN"/>
    <property type="match status" value="1"/>
</dbReference>
<dbReference type="PANTHER" id="PTHR36943:SF1">
    <property type="entry name" value="CCHC-TYPE DOMAIN-CONTAINING PROTEIN"/>
    <property type="match status" value="1"/>
</dbReference>
<name>A0A914WNX2_9BILA</name>
<feature type="compositionally biased region" description="Basic and acidic residues" evidence="1">
    <location>
        <begin position="239"/>
        <end position="250"/>
    </location>
</feature>
<feature type="compositionally biased region" description="Pro residues" evidence="1">
    <location>
        <begin position="268"/>
        <end position="290"/>
    </location>
</feature>
<dbReference type="SUPFAM" id="SSF50630">
    <property type="entry name" value="Acid proteases"/>
    <property type="match status" value="1"/>
</dbReference>
<reference evidence="3" key="1">
    <citation type="submission" date="2022-11" db="UniProtKB">
        <authorList>
            <consortium name="WormBaseParasite"/>
        </authorList>
    </citation>
    <scope>IDENTIFICATION</scope>
</reference>
<keyword evidence="2" id="KW-1185">Reference proteome</keyword>
<evidence type="ECO:0000313" key="3">
    <source>
        <dbReference type="WBParaSite" id="PSAMB.scaffold472size50076.g6032.t2"/>
    </source>
</evidence>
<accession>A0A914WNX2</accession>
<dbReference type="Gene3D" id="2.40.70.10">
    <property type="entry name" value="Acid Proteases"/>
    <property type="match status" value="1"/>
</dbReference>
<evidence type="ECO:0000313" key="2">
    <source>
        <dbReference type="Proteomes" id="UP000887566"/>
    </source>
</evidence>
<dbReference type="InterPro" id="IPR021109">
    <property type="entry name" value="Peptidase_aspartic_dom_sf"/>
</dbReference>